<feature type="region of interest" description="Disordered" evidence="9">
    <location>
        <begin position="454"/>
        <end position="484"/>
    </location>
</feature>
<dbReference type="Pfam" id="PF02742">
    <property type="entry name" value="Fe_dep_repr_C"/>
    <property type="match status" value="1"/>
</dbReference>
<dbReference type="GO" id="GO:0055085">
    <property type="term" value="P:transmembrane transport"/>
    <property type="evidence" value="ECO:0007669"/>
    <property type="project" value="InterPro"/>
</dbReference>
<sequence length="484" mass="52427">MIGLAETEPFWMVEWNWALDGWIVAAGMLCAVASSLLGCFLVLRRMSLLGDAISHAVLPGLAAAFLISGSRSSGWMFLGAVIVGVLTALLSDWIHVRGEVDEGASMGVVFTTLFAAGLVMIVLAADKVDLDPGCVLYGAIESTPLDTWAVPIPILGSTDVPRVVVVLSIVTLINAAFVILFFKELKMATFDAELATSSGFSAKAIHYVLMTLVAVTAVASFESVGNILVVAMLVVPAATAYLLTDRLGMMIVLACVIGAACAWAGHVAAVEIPTWFGFRSTTTAGMMAVATGFAFTLAVVASPRRGLIPQLCRKHWLRWTILTDDVLALLYRMEEKTLDERPIADAMAMQADLDAWMADVLLTNRFAIKSAVKYHAWRGRIETTQAEASTSTSTANVENQSETLVPKLTDVGRTEAESLVRSHRLWEQYLVTRVDLEGSRIHQKAHQLEHFTDRQLQDQLDHQTDSPEKDPHGSPIPSASDKQS</sequence>
<evidence type="ECO:0000313" key="12">
    <source>
        <dbReference type="EMBL" id="EMI27092.1"/>
    </source>
</evidence>
<keyword evidence="3 8" id="KW-0813">Transport</keyword>
<dbReference type="Gene3D" id="1.10.10.10">
    <property type="entry name" value="Winged helix-like DNA-binding domain superfamily/Winged helix DNA-binding domain"/>
    <property type="match status" value="1"/>
</dbReference>
<feature type="transmembrane region" description="Helical" evidence="10">
    <location>
        <begin position="48"/>
        <end position="68"/>
    </location>
</feature>
<feature type="transmembrane region" description="Helical" evidence="10">
    <location>
        <begin position="282"/>
        <end position="301"/>
    </location>
</feature>
<dbReference type="CDD" id="cd06550">
    <property type="entry name" value="TM_ABC_iron-siderophores_like"/>
    <property type="match status" value="1"/>
</dbReference>
<reference evidence="12 13" key="1">
    <citation type="journal article" date="2013" name="Mar. Genomics">
        <title>Expression of sulfatases in Rhodopirellula baltica and the diversity of sulfatases in the genus Rhodopirellula.</title>
        <authorList>
            <person name="Wegner C.E."/>
            <person name="Richter-Heitmann T."/>
            <person name="Klindworth A."/>
            <person name="Klockow C."/>
            <person name="Richter M."/>
            <person name="Achstetter T."/>
            <person name="Glockner F.O."/>
            <person name="Harder J."/>
        </authorList>
    </citation>
    <scope>NUCLEOTIDE SEQUENCE [LARGE SCALE GENOMIC DNA]</scope>
    <source>
        <strain evidence="12 13">SH398</strain>
    </source>
</reference>
<feature type="transmembrane region" description="Helical" evidence="10">
    <location>
        <begin position="22"/>
        <end position="43"/>
    </location>
</feature>
<evidence type="ECO:0000256" key="5">
    <source>
        <dbReference type="ARBA" id="ARBA00022692"/>
    </source>
</evidence>
<comment type="subcellular location">
    <subcellularLocation>
        <location evidence="1 8">Cell membrane</location>
        <topology evidence="1 8">Multi-pass membrane protein</topology>
    </subcellularLocation>
</comment>
<evidence type="ECO:0000256" key="9">
    <source>
        <dbReference type="SAM" id="MobiDB-lite"/>
    </source>
</evidence>
<keyword evidence="5 8" id="KW-0812">Transmembrane</keyword>
<dbReference type="AlphaFoldDB" id="M5SH96"/>
<organism evidence="12 13">
    <name type="scientific">Rhodopirellula europaea SH398</name>
    <dbReference type="NCBI Taxonomy" id="1263868"/>
    <lineage>
        <taxon>Bacteria</taxon>
        <taxon>Pseudomonadati</taxon>
        <taxon>Planctomycetota</taxon>
        <taxon>Planctomycetia</taxon>
        <taxon>Pirellulales</taxon>
        <taxon>Pirellulaceae</taxon>
        <taxon>Rhodopirellula</taxon>
    </lineage>
</organism>
<dbReference type="InterPro" id="IPR037294">
    <property type="entry name" value="ABC_BtuC-like"/>
</dbReference>
<evidence type="ECO:0000256" key="4">
    <source>
        <dbReference type="ARBA" id="ARBA00022475"/>
    </source>
</evidence>
<dbReference type="InterPro" id="IPR001626">
    <property type="entry name" value="ABC_TroCD"/>
</dbReference>
<comment type="caution">
    <text evidence="12">The sequence shown here is derived from an EMBL/GenBank/DDBJ whole genome shotgun (WGS) entry which is preliminary data.</text>
</comment>
<evidence type="ECO:0000256" key="10">
    <source>
        <dbReference type="SAM" id="Phobius"/>
    </source>
</evidence>
<dbReference type="InterPro" id="IPR036421">
    <property type="entry name" value="Fe_dep_repressor_sf"/>
</dbReference>
<dbReference type="InterPro" id="IPR001367">
    <property type="entry name" value="Fe_dep_repressor"/>
</dbReference>
<dbReference type="PANTHER" id="PTHR30477">
    <property type="entry name" value="ABC-TRANSPORTER METAL-BINDING PROTEIN"/>
    <property type="match status" value="1"/>
</dbReference>
<evidence type="ECO:0000256" key="7">
    <source>
        <dbReference type="ARBA" id="ARBA00023136"/>
    </source>
</evidence>
<dbReference type="FunFam" id="1.10.3470.10:FF:000020">
    <property type="entry name" value="Manganese ABC transporter permease protein"/>
    <property type="match status" value="1"/>
</dbReference>
<dbReference type="Pfam" id="PF00950">
    <property type="entry name" value="ABC-3"/>
    <property type="match status" value="1"/>
</dbReference>
<dbReference type="PANTHER" id="PTHR30477:SF8">
    <property type="entry name" value="METAL TRANSPORT SYSTEM MEMBRANE PROTEIN CT_070-RELATED"/>
    <property type="match status" value="1"/>
</dbReference>
<evidence type="ECO:0000259" key="11">
    <source>
        <dbReference type="Pfam" id="PF02742"/>
    </source>
</evidence>
<evidence type="ECO:0000256" key="3">
    <source>
        <dbReference type="ARBA" id="ARBA00022448"/>
    </source>
</evidence>
<feature type="transmembrane region" description="Helical" evidence="10">
    <location>
        <begin position="106"/>
        <end position="125"/>
    </location>
</feature>
<dbReference type="SUPFAM" id="SSF47979">
    <property type="entry name" value="Iron-dependent repressor protein, dimerization domain"/>
    <property type="match status" value="1"/>
</dbReference>
<dbReference type="Proteomes" id="UP000011996">
    <property type="component" value="Unassembled WGS sequence"/>
</dbReference>
<proteinExistence type="inferred from homology"/>
<dbReference type="SMART" id="SM00529">
    <property type="entry name" value="HTH_DTXR"/>
    <property type="match status" value="1"/>
</dbReference>
<dbReference type="PATRIC" id="fig|1263868.3.peg.2603"/>
<evidence type="ECO:0000256" key="2">
    <source>
        <dbReference type="ARBA" id="ARBA00008034"/>
    </source>
</evidence>
<evidence type="ECO:0000256" key="8">
    <source>
        <dbReference type="RuleBase" id="RU003943"/>
    </source>
</evidence>
<keyword evidence="4" id="KW-1003">Cell membrane</keyword>
<accession>M5SH96</accession>
<keyword evidence="6 10" id="KW-1133">Transmembrane helix</keyword>
<evidence type="ECO:0000313" key="13">
    <source>
        <dbReference type="Proteomes" id="UP000011996"/>
    </source>
</evidence>
<feature type="domain" description="Iron dependent repressor metal binding and dimerisation" evidence="11">
    <location>
        <begin position="409"/>
        <end position="477"/>
    </location>
</feature>
<gene>
    <name evidence="12" type="ORF">RESH_02396</name>
</gene>
<keyword evidence="7 10" id="KW-0472">Membrane</keyword>
<dbReference type="GO" id="GO:0003700">
    <property type="term" value="F:DNA-binding transcription factor activity"/>
    <property type="evidence" value="ECO:0007669"/>
    <property type="project" value="InterPro"/>
</dbReference>
<dbReference type="GO" id="GO:0010043">
    <property type="term" value="P:response to zinc ion"/>
    <property type="evidence" value="ECO:0007669"/>
    <property type="project" value="TreeGrafter"/>
</dbReference>
<name>M5SH96_9BACT</name>
<dbReference type="GO" id="GO:0046983">
    <property type="term" value="F:protein dimerization activity"/>
    <property type="evidence" value="ECO:0007669"/>
    <property type="project" value="InterPro"/>
</dbReference>
<evidence type="ECO:0000256" key="1">
    <source>
        <dbReference type="ARBA" id="ARBA00004651"/>
    </source>
</evidence>
<feature type="transmembrane region" description="Helical" evidence="10">
    <location>
        <begin position="74"/>
        <end position="94"/>
    </location>
</feature>
<dbReference type="GO" id="GO:0046914">
    <property type="term" value="F:transition metal ion binding"/>
    <property type="evidence" value="ECO:0007669"/>
    <property type="project" value="InterPro"/>
</dbReference>
<evidence type="ECO:0000256" key="6">
    <source>
        <dbReference type="ARBA" id="ARBA00022989"/>
    </source>
</evidence>
<comment type="similarity">
    <text evidence="2 8">Belongs to the ABC-3 integral membrane protein family.</text>
</comment>
<dbReference type="GO" id="GO:0043190">
    <property type="term" value="C:ATP-binding cassette (ABC) transporter complex"/>
    <property type="evidence" value="ECO:0007669"/>
    <property type="project" value="InterPro"/>
</dbReference>
<protein>
    <submittedName>
        <fullName evidence="12">Manganese ABC transporter permease protein</fullName>
    </submittedName>
</protein>
<dbReference type="OrthoDB" id="9788905at2"/>
<dbReference type="SUPFAM" id="SSF81345">
    <property type="entry name" value="ABC transporter involved in vitamin B12 uptake, BtuC"/>
    <property type="match status" value="1"/>
</dbReference>
<feature type="transmembrane region" description="Helical" evidence="10">
    <location>
        <begin position="163"/>
        <end position="183"/>
    </location>
</feature>
<feature type="transmembrane region" description="Helical" evidence="10">
    <location>
        <begin position="251"/>
        <end position="270"/>
    </location>
</feature>
<dbReference type="Gene3D" id="1.10.3470.10">
    <property type="entry name" value="ABC transporter involved in vitamin B12 uptake, BtuC"/>
    <property type="match status" value="1"/>
</dbReference>
<feature type="compositionally biased region" description="Basic and acidic residues" evidence="9">
    <location>
        <begin position="454"/>
        <end position="472"/>
    </location>
</feature>
<dbReference type="InterPro" id="IPR036388">
    <property type="entry name" value="WH-like_DNA-bd_sf"/>
</dbReference>
<dbReference type="STRING" id="1263868.RESH_02396"/>
<dbReference type="RefSeq" id="WP_008666314.1">
    <property type="nucleotide sequence ID" value="NZ_ANOF01000073.1"/>
</dbReference>
<dbReference type="InterPro" id="IPR022689">
    <property type="entry name" value="Iron_dep_repressor"/>
</dbReference>
<dbReference type="EMBL" id="ANOF01000073">
    <property type="protein sequence ID" value="EMI27092.1"/>
    <property type="molecule type" value="Genomic_DNA"/>
</dbReference>